<evidence type="ECO:0000256" key="1">
    <source>
        <dbReference type="ARBA" id="ARBA00006484"/>
    </source>
</evidence>
<dbReference type="InterPro" id="IPR050259">
    <property type="entry name" value="SDR"/>
</dbReference>
<dbReference type="PRINTS" id="PR00081">
    <property type="entry name" value="GDHRDH"/>
</dbReference>
<proteinExistence type="inferred from homology"/>
<evidence type="ECO:0000313" key="3">
    <source>
        <dbReference type="Proteomes" id="UP000249590"/>
    </source>
</evidence>
<dbReference type="RefSeq" id="WP_111348060.1">
    <property type="nucleotide sequence ID" value="NZ_QHHQ01000004.1"/>
</dbReference>
<dbReference type="EMBL" id="QHHQ01000004">
    <property type="protein sequence ID" value="RAH99787.1"/>
    <property type="molecule type" value="Genomic_DNA"/>
</dbReference>
<comment type="similarity">
    <text evidence="1">Belongs to the short-chain dehydrogenases/reductases (SDR) family.</text>
</comment>
<reference evidence="2 3" key="1">
    <citation type="submission" date="2018-05" db="EMBL/GenBank/DDBJ databases">
        <title>Acuticoccus sediminis sp. nov., isolated from deep-sea sediment of Indian Ocean.</title>
        <authorList>
            <person name="Liu X."/>
            <person name="Lai Q."/>
            <person name="Du Y."/>
            <person name="Sun F."/>
            <person name="Zhang X."/>
            <person name="Wang S."/>
            <person name="Shao Z."/>
        </authorList>
    </citation>
    <scope>NUCLEOTIDE SEQUENCE [LARGE SCALE GENOMIC DNA]</scope>
    <source>
        <strain evidence="2 3">PTG4-2</strain>
    </source>
</reference>
<protein>
    <submittedName>
        <fullName evidence="2">3-oxoacyl-ACP reductase</fullName>
    </submittedName>
</protein>
<dbReference type="Pfam" id="PF13561">
    <property type="entry name" value="adh_short_C2"/>
    <property type="match status" value="1"/>
</dbReference>
<dbReference type="SUPFAM" id="SSF51735">
    <property type="entry name" value="NAD(P)-binding Rossmann-fold domains"/>
    <property type="match status" value="1"/>
</dbReference>
<dbReference type="OrthoDB" id="9804774at2"/>
<name>A0A8B2NP73_9HYPH</name>
<dbReference type="FunFam" id="3.40.50.720:FF:000084">
    <property type="entry name" value="Short-chain dehydrogenase reductase"/>
    <property type="match status" value="1"/>
</dbReference>
<evidence type="ECO:0000313" key="2">
    <source>
        <dbReference type="EMBL" id="RAH99787.1"/>
    </source>
</evidence>
<dbReference type="InterPro" id="IPR036291">
    <property type="entry name" value="NAD(P)-bd_dom_sf"/>
</dbReference>
<dbReference type="Gene3D" id="3.40.50.720">
    <property type="entry name" value="NAD(P)-binding Rossmann-like Domain"/>
    <property type="match status" value="1"/>
</dbReference>
<organism evidence="2 3">
    <name type="scientific">Acuticoccus sediminis</name>
    <dbReference type="NCBI Taxonomy" id="2184697"/>
    <lineage>
        <taxon>Bacteria</taxon>
        <taxon>Pseudomonadati</taxon>
        <taxon>Pseudomonadota</taxon>
        <taxon>Alphaproteobacteria</taxon>
        <taxon>Hyphomicrobiales</taxon>
        <taxon>Amorphaceae</taxon>
        <taxon>Acuticoccus</taxon>
    </lineage>
</organism>
<accession>A0A8B2NP73</accession>
<dbReference type="InterPro" id="IPR002347">
    <property type="entry name" value="SDR_fam"/>
</dbReference>
<dbReference type="Proteomes" id="UP000249590">
    <property type="component" value="Unassembled WGS sequence"/>
</dbReference>
<sequence length="258" mass="27116">MDLELSGKRALVLGASSGLGAAIAQGLALEGATVLAAARRVERIEAWRDELPQEARRHVSALHCDLADAASVDQLIADAGDIDILVGNAGGPRPGPVMDMSHEDWVHAFNGMAASLFHVASRLAPRMIERKWGRILTIGSSAMEQPVPNLALSNGVRGAIAGWSKTLAGELAPHGVTVNVILPGRIHTDRVDQLDAANAQRQGKTAGEVAKASMTSIPTGRYGTPKEFADVALFLVSARASYMTGSMVRVDGGMIRSI</sequence>
<comment type="caution">
    <text evidence="2">The sequence shown here is derived from an EMBL/GenBank/DDBJ whole genome shotgun (WGS) entry which is preliminary data.</text>
</comment>
<dbReference type="PANTHER" id="PTHR42879">
    <property type="entry name" value="3-OXOACYL-(ACYL-CARRIER-PROTEIN) REDUCTASE"/>
    <property type="match status" value="1"/>
</dbReference>
<dbReference type="AlphaFoldDB" id="A0A8B2NP73"/>
<keyword evidence="3" id="KW-1185">Reference proteome</keyword>
<gene>
    <name evidence="2" type="ORF">DLJ53_18675</name>
</gene>
<dbReference type="PANTHER" id="PTHR42879:SF6">
    <property type="entry name" value="NADPH-DEPENDENT REDUCTASE BACG"/>
    <property type="match status" value="1"/>
</dbReference>